<dbReference type="Proteomes" id="UP001075001">
    <property type="component" value="Unassembled WGS sequence"/>
</dbReference>
<evidence type="ECO:0000313" key="2">
    <source>
        <dbReference type="EMBL" id="MDG1646619.1"/>
    </source>
</evidence>
<feature type="domain" description="Endonuclease GajA/Old nuclease/RecF-like AAA" evidence="1">
    <location>
        <begin position="2"/>
        <end position="197"/>
    </location>
</feature>
<name>A0ABT6EMK2_9ENTR</name>
<organism evidence="2 3">
    <name type="scientific">Klebsiella huaxiensis</name>
    <dbReference type="NCBI Taxonomy" id="2153354"/>
    <lineage>
        <taxon>Bacteria</taxon>
        <taxon>Pseudomonadati</taxon>
        <taxon>Pseudomonadota</taxon>
        <taxon>Gammaproteobacteria</taxon>
        <taxon>Enterobacterales</taxon>
        <taxon>Enterobacteriaceae</taxon>
        <taxon>Klebsiella/Raoultella group</taxon>
        <taxon>Klebsiella</taxon>
    </lineage>
</organism>
<dbReference type="SUPFAM" id="SSF52540">
    <property type="entry name" value="P-loop containing nucleoside triphosphate hydrolases"/>
    <property type="match status" value="1"/>
</dbReference>
<proteinExistence type="predicted"/>
<reference evidence="2" key="1">
    <citation type="submission" date="2023-03" db="EMBL/GenBank/DDBJ databases">
        <title>identification of new KPC variant in Klebsiella huaxiensis from the Hospital Sewage Samples in China.</title>
        <authorList>
            <person name="Wu Y."/>
        </authorList>
    </citation>
    <scope>NUCLEOTIDE SEQUENCE</scope>
    <source>
        <strain evidence="2">ZR-9</strain>
    </source>
</reference>
<gene>
    <name evidence="2" type="ORF">OXR69_033080</name>
</gene>
<dbReference type="InterPro" id="IPR027417">
    <property type="entry name" value="P-loop_NTPase"/>
</dbReference>
<keyword evidence="3" id="KW-1185">Reference proteome</keyword>
<keyword evidence="2" id="KW-0614">Plasmid</keyword>
<accession>A0ABT6EMK2</accession>
<geneLocation type="plasmid" evidence="2">
    <name>unnamed4</name>
</geneLocation>
<dbReference type="RefSeq" id="WP_267986115.1">
    <property type="nucleotide sequence ID" value="NZ_JAPQEX020000011.1"/>
</dbReference>
<dbReference type="Pfam" id="PF13175">
    <property type="entry name" value="AAA_15"/>
    <property type="match status" value="1"/>
</dbReference>
<dbReference type="EMBL" id="JAPQEX020000011">
    <property type="protein sequence ID" value="MDG1646619.1"/>
    <property type="molecule type" value="Genomic_DNA"/>
</dbReference>
<dbReference type="Gene3D" id="3.40.50.300">
    <property type="entry name" value="P-loop containing nucleotide triphosphate hydrolases"/>
    <property type="match status" value="1"/>
</dbReference>
<comment type="caution">
    <text evidence="2">The sequence shown here is derived from an EMBL/GenBank/DDBJ whole genome shotgun (WGS) entry which is preliminary data.</text>
</comment>
<dbReference type="InterPro" id="IPR041685">
    <property type="entry name" value="AAA_GajA/Old/RecF-like"/>
</dbReference>
<evidence type="ECO:0000313" key="3">
    <source>
        <dbReference type="Proteomes" id="UP001075001"/>
    </source>
</evidence>
<evidence type="ECO:0000259" key="1">
    <source>
        <dbReference type="Pfam" id="PF13175"/>
    </source>
</evidence>
<sequence length="235" mass="26919">MRVEIKNVGSISNFDVDISGLTVVSGENDSGKTALSKVIYSLGQSSSFYKFKRKVLVRNRVKNIYDKMFMILNKYIHAEFPGEKEEDLNGAVTALMSFLYTARRMTSSDDLEFDPIYVVENAEHILNYFYIEDEEVKKELSHMVFILKRIAMDKVRFADHFLSSLKEEFSSDLVKKNSVSEFSEIAITVNDKRSYVKFDNKRIIETDGDFDIPFIDSTFVDGPAVFLLGKVRTSS</sequence>
<protein>
    <submittedName>
        <fullName evidence="2">AAA family ATPase</fullName>
    </submittedName>
</protein>